<reference evidence="2" key="1">
    <citation type="submission" date="2019-08" db="EMBL/GenBank/DDBJ databases">
        <authorList>
            <person name="Kucharzyk K."/>
            <person name="Murdoch R.W."/>
            <person name="Higgins S."/>
            <person name="Loffler F."/>
        </authorList>
    </citation>
    <scope>NUCLEOTIDE SEQUENCE</scope>
</reference>
<name>A0A645A893_9ZZZZ</name>
<evidence type="ECO:0000313" key="2">
    <source>
        <dbReference type="EMBL" id="MPM49332.1"/>
    </source>
</evidence>
<organism evidence="2">
    <name type="scientific">bioreactor metagenome</name>
    <dbReference type="NCBI Taxonomy" id="1076179"/>
    <lineage>
        <taxon>unclassified sequences</taxon>
        <taxon>metagenomes</taxon>
        <taxon>ecological metagenomes</taxon>
    </lineage>
</organism>
<keyword evidence="1" id="KW-0472">Membrane</keyword>
<keyword evidence="1" id="KW-0812">Transmembrane</keyword>
<comment type="caution">
    <text evidence="2">The sequence shown here is derived from an EMBL/GenBank/DDBJ whole genome shotgun (WGS) entry which is preliminary data.</text>
</comment>
<dbReference type="AlphaFoldDB" id="A0A645A893"/>
<feature type="transmembrane region" description="Helical" evidence="1">
    <location>
        <begin position="20"/>
        <end position="37"/>
    </location>
</feature>
<dbReference type="EMBL" id="VSSQ01012481">
    <property type="protein sequence ID" value="MPM49332.1"/>
    <property type="molecule type" value="Genomic_DNA"/>
</dbReference>
<keyword evidence="1" id="KW-1133">Transmembrane helix</keyword>
<gene>
    <name evidence="2" type="ORF">SDC9_96061</name>
</gene>
<sequence length="159" mass="17798">MSKNLWVFRQVSGALAARNEFALAGGILFALFLKTFSKIRIYLTFSRPFGVPIKSGCQKSPFLTPEEAARKRAASSFMGLKKVSGKHIIVVSDKWRVLFGDCLKRITGKEGTAIMPFCLLSKKINRNRSMFYEYKGDCALTGEVAYNQIQDLPIGFIIC</sequence>
<protein>
    <submittedName>
        <fullName evidence="2">Uncharacterized protein</fullName>
    </submittedName>
</protein>
<accession>A0A645A893</accession>
<proteinExistence type="predicted"/>
<evidence type="ECO:0000256" key="1">
    <source>
        <dbReference type="SAM" id="Phobius"/>
    </source>
</evidence>